<dbReference type="Proteomes" id="UP000006690">
    <property type="component" value="Chromosome"/>
</dbReference>
<dbReference type="InterPro" id="IPR004090">
    <property type="entry name" value="Chemotax_Me-accpt_rcpt"/>
</dbReference>
<dbReference type="RefSeq" id="WP_014593958.1">
    <property type="nucleotide sequence ID" value="NC_017531.2"/>
</dbReference>
<evidence type="ECO:0000256" key="1">
    <source>
        <dbReference type="ARBA" id="ARBA00004429"/>
    </source>
</evidence>
<dbReference type="EMBL" id="AP012032">
    <property type="protein sequence ID" value="BAK11709.1"/>
    <property type="molecule type" value="Genomic_DNA"/>
</dbReference>
<dbReference type="InterPro" id="IPR003660">
    <property type="entry name" value="HAMP_dom"/>
</dbReference>
<evidence type="ECO:0000256" key="8">
    <source>
        <dbReference type="ARBA" id="ARBA00023136"/>
    </source>
</evidence>
<dbReference type="Gene3D" id="1.20.120.30">
    <property type="entry name" value="Aspartate receptor, ligand-binding domain"/>
    <property type="match status" value="1"/>
</dbReference>
<comment type="subcellular location">
    <subcellularLocation>
        <location evidence="1">Cell inner membrane</location>
        <topology evidence="1">Multi-pass membrane protein</topology>
    </subcellularLocation>
</comment>
<feature type="domain" description="HAMP" evidence="14">
    <location>
        <begin position="233"/>
        <end position="287"/>
    </location>
</feature>
<dbReference type="PANTHER" id="PTHR43531">
    <property type="entry name" value="PROTEIN ICFG"/>
    <property type="match status" value="1"/>
</dbReference>
<evidence type="ECO:0000256" key="2">
    <source>
        <dbReference type="ARBA" id="ARBA00022475"/>
    </source>
</evidence>
<dbReference type="Gene3D" id="1.10.287.950">
    <property type="entry name" value="Methyl-accepting chemotaxis protein"/>
    <property type="match status" value="1"/>
</dbReference>
<accession>A0A0H3KWZ2</accession>
<dbReference type="PATRIC" id="fig|932677.3.peg.1903"/>
<dbReference type="InterPro" id="IPR035440">
    <property type="entry name" value="4HB_MCP_dom_sf"/>
</dbReference>
<keyword evidence="9 11" id="KW-0807">Transducer</keyword>
<evidence type="ECO:0000256" key="9">
    <source>
        <dbReference type="ARBA" id="ARBA00023224"/>
    </source>
</evidence>
<evidence type="ECO:0000256" key="10">
    <source>
        <dbReference type="ARBA" id="ARBA00029447"/>
    </source>
</evidence>
<dbReference type="CDD" id="cd19407">
    <property type="entry name" value="Tar_Tsr_sensor"/>
    <property type="match status" value="1"/>
</dbReference>
<dbReference type="InterPro" id="IPR004089">
    <property type="entry name" value="MCPsignal_dom"/>
</dbReference>
<name>A0A0H3KWZ2_PANAA</name>
<evidence type="ECO:0000259" key="14">
    <source>
        <dbReference type="PROSITE" id="PS50885"/>
    </source>
</evidence>
<dbReference type="GO" id="GO:0005886">
    <property type="term" value="C:plasma membrane"/>
    <property type="evidence" value="ECO:0007669"/>
    <property type="project" value="UniProtKB-SubCell"/>
</dbReference>
<dbReference type="SUPFAM" id="SSF58104">
    <property type="entry name" value="Methyl-accepting chemotaxis protein (MCP) signaling domain"/>
    <property type="match status" value="1"/>
</dbReference>
<dbReference type="HOGENOM" id="CLU_000445_107_16_6"/>
<organism evidence="15 16">
    <name type="scientific">Pantoea ananatis (strain AJ13355)</name>
    <dbReference type="NCBI Taxonomy" id="932677"/>
    <lineage>
        <taxon>Bacteria</taxon>
        <taxon>Pseudomonadati</taxon>
        <taxon>Pseudomonadota</taxon>
        <taxon>Gammaproteobacteria</taxon>
        <taxon>Enterobacterales</taxon>
        <taxon>Erwiniaceae</taxon>
        <taxon>Pantoea</taxon>
    </lineage>
</organism>
<sequence>MGRMMSPLTLLSRHVLKRRSRFRFPAIPTWLTSLRGNFILFVVLFCLLQSIGIVLLTAQVSQNKVNLTQASAMRDRLALLDRARVELLTASDNSHRAGLYLMEDQKSGSVDSWKSLAETAKSSLLHAEQLFARYHAAPSGELQQGFTLLKQGLEEQLKGLEGNNIDAFFMVPMQAYQQQFNSAWFNEITQTNKQLTAVNSLTLQTLMESRNLALMVTGLLFVLLLTGGILLLRGVIVPLRLASRQLQDIATGDLINCPVPPRLQSLETSRLFNAVAEMRQGLRTIVAEINTIAASVAEGTREMQHTNEQVSEQYQAQNSSFSHISQRLHRVSEEVENSTLFSQQASEQAHFADDLMQQCTLQVDEMEVQMRHIVASSGEIAGIVEMLDGLSLQTRLLALNAAIESAHAGVYGRSFGVVAKEMGNLSNKSGESAQQINGLVNHTQLHISEGFNKVKSLEALFNQISQSVSAVVTQLQELQENATAQSRRVTGIAAEVVALDKQLQTNESLTARQGRTVDTLQQQAARLAESVQQFRITL</sequence>
<gene>
    <name evidence="15" type="primary">tsr</name>
    <name evidence="15" type="ordered locus">PAJ_1629</name>
</gene>
<keyword evidence="5" id="KW-0997">Cell inner membrane</keyword>
<dbReference type="SUPFAM" id="SSF47170">
    <property type="entry name" value="Aspartate receptor, ligand-binding domain"/>
    <property type="match status" value="1"/>
</dbReference>
<dbReference type="InterPro" id="IPR051310">
    <property type="entry name" value="MCP_chemotaxis"/>
</dbReference>
<proteinExistence type="inferred from homology"/>
<dbReference type="PROSITE" id="PS50885">
    <property type="entry name" value="HAMP"/>
    <property type="match status" value="1"/>
</dbReference>
<evidence type="ECO:0000313" key="16">
    <source>
        <dbReference type="Proteomes" id="UP000006690"/>
    </source>
</evidence>
<dbReference type="KEGG" id="paj:PAJ_1629"/>
<dbReference type="PRINTS" id="PR00260">
    <property type="entry name" value="CHEMTRNSDUCR"/>
</dbReference>
<dbReference type="InterPro" id="IPR003122">
    <property type="entry name" value="Tar_rcpt_lig-bd"/>
</dbReference>
<protein>
    <submittedName>
        <fullName evidence="15">Methyl-accepting chemotaxis protein I Tsr</fullName>
    </submittedName>
</protein>
<keyword evidence="4" id="KW-0145">Chemotaxis</keyword>
<evidence type="ECO:0000256" key="6">
    <source>
        <dbReference type="ARBA" id="ARBA00022692"/>
    </source>
</evidence>
<keyword evidence="8 12" id="KW-0472">Membrane</keyword>
<keyword evidence="3" id="KW-0488">Methylation</keyword>
<evidence type="ECO:0000256" key="5">
    <source>
        <dbReference type="ARBA" id="ARBA00022519"/>
    </source>
</evidence>
<dbReference type="PANTHER" id="PTHR43531:SF11">
    <property type="entry name" value="METHYL-ACCEPTING CHEMOTAXIS PROTEIN 3"/>
    <property type="match status" value="1"/>
</dbReference>
<keyword evidence="6 12" id="KW-0812">Transmembrane</keyword>
<evidence type="ECO:0000313" key="15">
    <source>
        <dbReference type="EMBL" id="BAK11709.1"/>
    </source>
</evidence>
<dbReference type="Pfam" id="PF02203">
    <property type="entry name" value="TarH"/>
    <property type="match status" value="1"/>
</dbReference>
<evidence type="ECO:0000256" key="12">
    <source>
        <dbReference type="SAM" id="Phobius"/>
    </source>
</evidence>
<feature type="transmembrane region" description="Helical" evidence="12">
    <location>
        <begin position="212"/>
        <end position="236"/>
    </location>
</feature>
<dbReference type="OrthoDB" id="6500821at2"/>
<dbReference type="SMART" id="SM00283">
    <property type="entry name" value="MA"/>
    <property type="match status" value="1"/>
</dbReference>
<dbReference type="Pfam" id="PF00015">
    <property type="entry name" value="MCPsignal"/>
    <property type="match status" value="1"/>
</dbReference>
<keyword evidence="7 12" id="KW-1133">Transmembrane helix</keyword>
<evidence type="ECO:0000256" key="3">
    <source>
        <dbReference type="ARBA" id="ARBA00022481"/>
    </source>
</evidence>
<feature type="domain" description="Methyl-accepting transducer" evidence="13">
    <location>
        <begin position="292"/>
        <end position="521"/>
    </location>
</feature>
<dbReference type="AlphaFoldDB" id="A0A0H3KWZ2"/>
<comment type="similarity">
    <text evidence="10">Belongs to the methyl-accepting chemotaxis (MCP) protein family.</text>
</comment>
<dbReference type="PROSITE" id="PS50111">
    <property type="entry name" value="CHEMOTAXIS_TRANSDUC_2"/>
    <property type="match status" value="1"/>
</dbReference>
<dbReference type="GO" id="GO:0006935">
    <property type="term" value="P:chemotaxis"/>
    <property type="evidence" value="ECO:0007669"/>
    <property type="project" value="UniProtKB-KW"/>
</dbReference>
<reference evidence="16" key="1">
    <citation type="journal article" date="2012" name="Appl. Microbiol. Biotechnol.">
        <title>The complete genome sequence of Pantoea ananatis AJ13355, an organism with great biotechnological potential.</title>
        <authorList>
            <person name="Hara Y."/>
            <person name="Kadotani N."/>
            <person name="Izui H."/>
            <person name="Katashkina J.I."/>
            <person name="Kuvaeva T.M."/>
            <person name="Andreeva I.G."/>
            <person name="Golubeva L.I."/>
            <person name="Malko D.B."/>
            <person name="Makeev V.J."/>
            <person name="Mashko S.V."/>
            <person name="Kozlov Y.I."/>
        </authorList>
    </citation>
    <scope>NUCLEOTIDE SEQUENCE [LARGE SCALE GENOMIC DNA]</scope>
    <source>
        <strain evidence="16">AJ13355</strain>
    </source>
</reference>
<evidence type="ECO:0000256" key="11">
    <source>
        <dbReference type="PROSITE-ProRule" id="PRU00284"/>
    </source>
</evidence>
<dbReference type="GO" id="GO:0007165">
    <property type="term" value="P:signal transduction"/>
    <property type="evidence" value="ECO:0007669"/>
    <property type="project" value="UniProtKB-KW"/>
</dbReference>
<evidence type="ECO:0000259" key="13">
    <source>
        <dbReference type="PROSITE" id="PS50111"/>
    </source>
</evidence>
<evidence type="ECO:0000256" key="4">
    <source>
        <dbReference type="ARBA" id="ARBA00022500"/>
    </source>
</evidence>
<dbReference type="GO" id="GO:0004888">
    <property type="term" value="F:transmembrane signaling receptor activity"/>
    <property type="evidence" value="ECO:0007669"/>
    <property type="project" value="InterPro"/>
</dbReference>
<dbReference type="eggNOG" id="COG0840">
    <property type="taxonomic scope" value="Bacteria"/>
</dbReference>
<keyword evidence="2" id="KW-1003">Cell membrane</keyword>
<evidence type="ECO:0000256" key="7">
    <source>
        <dbReference type="ARBA" id="ARBA00022989"/>
    </source>
</evidence>